<dbReference type="InterPro" id="IPR009057">
    <property type="entry name" value="Homeodomain-like_sf"/>
</dbReference>
<keyword evidence="6" id="KW-1185">Reference proteome</keyword>
<protein>
    <submittedName>
        <fullName evidence="5">AraC family transcriptional regulator</fullName>
    </submittedName>
</protein>
<evidence type="ECO:0000256" key="3">
    <source>
        <dbReference type="ARBA" id="ARBA00023163"/>
    </source>
</evidence>
<feature type="domain" description="HTH araC/xylS-type" evidence="4">
    <location>
        <begin position="204"/>
        <end position="302"/>
    </location>
</feature>
<dbReference type="Pfam" id="PF12833">
    <property type="entry name" value="HTH_18"/>
    <property type="match status" value="1"/>
</dbReference>
<organism evidence="5 6">
    <name type="scientific">Streptosporangium oxazolinicum</name>
    <dbReference type="NCBI Taxonomy" id="909287"/>
    <lineage>
        <taxon>Bacteria</taxon>
        <taxon>Bacillati</taxon>
        <taxon>Actinomycetota</taxon>
        <taxon>Actinomycetes</taxon>
        <taxon>Streptosporangiales</taxon>
        <taxon>Streptosporangiaceae</taxon>
        <taxon>Streptosporangium</taxon>
    </lineage>
</organism>
<dbReference type="EMBL" id="BAABAQ010000001">
    <property type="protein sequence ID" value="GAA4182993.1"/>
    <property type="molecule type" value="Genomic_DNA"/>
</dbReference>
<keyword evidence="2" id="KW-0238">DNA-binding</keyword>
<evidence type="ECO:0000259" key="4">
    <source>
        <dbReference type="PROSITE" id="PS01124"/>
    </source>
</evidence>
<accession>A0ABP8AFA6</accession>
<dbReference type="PROSITE" id="PS01124">
    <property type="entry name" value="HTH_ARAC_FAMILY_2"/>
    <property type="match status" value="1"/>
</dbReference>
<evidence type="ECO:0000256" key="1">
    <source>
        <dbReference type="ARBA" id="ARBA00023015"/>
    </source>
</evidence>
<name>A0ABP8AFA6_9ACTN</name>
<dbReference type="RefSeq" id="WP_344915336.1">
    <property type="nucleotide sequence ID" value="NZ_BAABAQ010000001.1"/>
</dbReference>
<dbReference type="Gene3D" id="1.10.10.60">
    <property type="entry name" value="Homeodomain-like"/>
    <property type="match status" value="2"/>
</dbReference>
<dbReference type="InterPro" id="IPR032783">
    <property type="entry name" value="AraC_lig"/>
</dbReference>
<dbReference type="SUPFAM" id="SSF46689">
    <property type="entry name" value="Homeodomain-like"/>
    <property type="match status" value="2"/>
</dbReference>
<keyword evidence="3" id="KW-0804">Transcription</keyword>
<dbReference type="PANTHER" id="PTHR46796">
    <property type="entry name" value="HTH-TYPE TRANSCRIPTIONAL ACTIVATOR RHAS-RELATED"/>
    <property type="match status" value="1"/>
</dbReference>
<gene>
    <name evidence="5" type="ORF">GCM10022252_09750</name>
</gene>
<comment type="caution">
    <text evidence="5">The sequence shown here is derived from an EMBL/GenBank/DDBJ whole genome shotgun (WGS) entry which is preliminary data.</text>
</comment>
<reference evidence="6" key="1">
    <citation type="journal article" date="2019" name="Int. J. Syst. Evol. Microbiol.">
        <title>The Global Catalogue of Microorganisms (GCM) 10K type strain sequencing project: providing services to taxonomists for standard genome sequencing and annotation.</title>
        <authorList>
            <consortium name="The Broad Institute Genomics Platform"/>
            <consortium name="The Broad Institute Genome Sequencing Center for Infectious Disease"/>
            <person name="Wu L."/>
            <person name="Ma J."/>
        </authorList>
    </citation>
    <scope>NUCLEOTIDE SEQUENCE [LARGE SCALE GENOMIC DNA]</scope>
    <source>
        <strain evidence="6">JCM 17388</strain>
    </source>
</reference>
<sequence length="314" mass="33803">MRDALDDLLGRMHVEGSWYAALKALGPWAVTFETAPLARLVIVVEGTCLLTSPDVEAPMELSAGDCIVVQPGIGFSLQDRLGRPAMHCEAVFARAIGREATVGESGPVTAIQSGRFSFDAAAAEPLMPLLPPILRIRLDEERSAAVRATLNLMAAESDGDGMGAGSIIDRLADVLFIQVLRAWCAADDGPGAGWIAALRVPSLAVALRALHSDLARPWTVADLAREAAMSRSAFAALFRDVVGEPPLSYLTSWRVYRAKALLKETRHSLSEIAVSVGYDSDTALSRAFRRFETLPPGAWRRAQTGGPRPKDQRF</sequence>
<keyword evidence="1" id="KW-0805">Transcription regulation</keyword>
<dbReference type="InterPro" id="IPR018060">
    <property type="entry name" value="HTH_AraC"/>
</dbReference>
<proteinExistence type="predicted"/>
<dbReference type="Proteomes" id="UP001501251">
    <property type="component" value="Unassembled WGS sequence"/>
</dbReference>
<evidence type="ECO:0000313" key="6">
    <source>
        <dbReference type="Proteomes" id="UP001501251"/>
    </source>
</evidence>
<dbReference type="SMART" id="SM00342">
    <property type="entry name" value="HTH_ARAC"/>
    <property type="match status" value="1"/>
</dbReference>
<dbReference type="PANTHER" id="PTHR46796:SF7">
    <property type="entry name" value="ARAC FAMILY TRANSCRIPTIONAL REGULATOR"/>
    <property type="match status" value="1"/>
</dbReference>
<dbReference type="InterPro" id="IPR050204">
    <property type="entry name" value="AraC_XylS_family_regulators"/>
</dbReference>
<evidence type="ECO:0000256" key="2">
    <source>
        <dbReference type="ARBA" id="ARBA00023125"/>
    </source>
</evidence>
<dbReference type="Pfam" id="PF12852">
    <property type="entry name" value="Cupin_6"/>
    <property type="match status" value="1"/>
</dbReference>
<evidence type="ECO:0000313" key="5">
    <source>
        <dbReference type="EMBL" id="GAA4182993.1"/>
    </source>
</evidence>